<dbReference type="Proteomes" id="UP000641514">
    <property type="component" value="Unassembled WGS sequence"/>
</dbReference>
<dbReference type="SUPFAM" id="SSF56645">
    <property type="entry name" value="Acyl-CoA dehydrogenase NM domain-like"/>
    <property type="match status" value="1"/>
</dbReference>
<sequence length="243" mass="25649">MRVLDPQLGEGLAAMCVTEAGGGHPRAITTTITPADGGWVISGTKTFVTFGTDASELLVVGSAGTTPDGRPRLRVARVCANEPGVTVTPRPPLPMVPELPHGEVQLHEVRSTELLDGDGYSRYVKPFRTIEDIHVTAALLGWLLRVARESGWPHDIQQQLLASILMLRPLGSASPASPVVHIGLGGALAAMAQLVETLEPLWADADPDLAAMWHRDKALLGIAGRARAARLDSAWAAISTTGS</sequence>
<keyword evidence="3" id="KW-1185">Reference proteome</keyword>
<dbReference type="InterPro" id="IPR006091">
    <property type="entry name" value="Acyl-CoA_Oxase/DH_mid-dom"/>
</dbReference>
<dbReference type="InterPro" id="IPR009100">
    <property type="entry name" value="AcylCoA_DH/oxidase_NM_dom_sf"/>
</dbReference>
<feature type="domain" description="Acyl-CoA oxidase/dehydrogenase middle" evidence="1">
    <location>
        <begin position="14"/>
        <end position="109"/>
    </location>
</feature>
<dbReference type="EMBL" id="BMJH01000001">
    <property type="protein sequence ID" value="GGC53413.1"/>
    <property type="molecule type" value="Genomic_DNA"/>
</dbReference>
<organism evidence="2 3">
    <name type="scientific">Hoyosella rhizosphaerae</name>
    <dbReference type="NCBI Taxonomy" id="1755582"/>
    <lineage>
        <taxon>Bacteria</taxon>
        <taxon>Bacillati</taxon>
        <taxon>Actinomycetota</taxon>
        <taxon>Actinomycetes</taxon>
        <taxon>Mycobacteriales</taxon>
        <taxon>Hoyosellaceae</taxon>
        <taxon>Hoyosella</taxon>
    </lineage>
</organism>
<dbReference type="AlphaFoldDB" id="A0A916TZR2"/>
<comment type="caution">
    <text evidence="2">The sequence shown here is derived from an EMBL/GenBank/DDBJ whole genome shotgun (WGS) entry which is preliminary data.</text>
</comment>
<evidence type="ECO:0000313" key="2">
    <source>
        <dbReference type="EMBL" id="GGC53413.1"/>
    </source>
</evidence>
<gene>
    <name evidence="2" type="ORF">GCM10011410_02210</name>
</gene>
<dbReference type="Pfam" id="PF02770">
    <property type="entry name" value="Acyl-CoA_dh_M"/>
    <property type="match status" value="1"/>
</dbReference>
<protein>
    <recommendedName>
        <fullName evidence="1">Acyl-CoA oxidase/dehydrogenase middle domain-containing protein</fullName>
    </recommendedName>
</protein>
<name>A0A916TZR2_9ACTN</name>
<proteinExistence type="predicted"/>
<dbReference type="GO" id="GO:0016627">
    <property type="term" value="F:oxidoreductase activity, acting on the CH-CH group of donors"/>
    <property type="evidence" value="ECO:0007669"/>
    <property type="project" value="InterPro"/>
</dbReference>
<reference evidence="2" key="1">
    <citation type="journal article" date="2014" name="Int. J. Syst. Evol. Microbiol.">
        <title>Complete genome sequence of Corynebacterium casei LMG S-19264T (=DSM 44701T), isolated from a smear-ripened cheese.</title>
        <authorList>
            <consortium name="US DOE Joint Genome Institute (JGI-PGF)"/>
            <person name="Walter F."/>
            <person name="Albersmeier A."/>
            <person name="Kalinowski J."/>
            <person name="Ruckert C."/>
        </authorList>
    </citation>
    <scope>NUCLEOTIDE SEQUENCE</scope>
    <source>
        <strain evidence="2">CGMCC 1.15478</strain>
    </source>
</reference>
<accession>A0A916TZR2</accession>
<reference evidence="2" key="2">
    <citation type="submission" date="2020-09" db="EMBL/GenBank/DDBJ databases">
        <authorList>
            <person name="Sun Q."/>
            <person name="Zhou Y."/>
        </authorList>
    </citation>
    <scope>NUCLEOTIDE SEQUENCE</scope>
    <source>
        <strain evidence="2">CGMCC 1.15478</strain>
    </source>
</reference>
<evidence type="ECO:0000259" key="1">
    <source>
        <dbReference type="Pfam" id="PF02770"/>
    </source>
</evidence>
<evidence type="ECO:0000313" key="3">
    <source>
        <dbReference type="Proteomes" id="UP000641514"/>
    </source>
</evidence>
<dbReference type="InterPro" id="IPR046373">
    <property type="entry name" value="Acyl-CoA_Oxase/DH_mid-dom_sf"/>
</dbReference>
<dbReference type="Gene3D" id="2.40.110.10">
    <property type="entry name" value="Butyryl-CoA Dehydrogenase, subunit A, domain 2"/>
    <property type="match status" value="1"/>
</dbReference>